<keyword evidence="1" id="KW-0547">Nucleotide-binding</keyword>
<proteinExistence type="inferred from homology"/>
<dbReference type="RefSeq" id="XP_020655874.2">
    <property type="nucleotide sequence ID" value="XM_020800215.2"/>
</dbReference>
<dbReference type="InterPro" id="IPR048997">
    <property type="entry name" value="Stonustoxin-like_helical"/>
</dbReference>
<evidence type="ECO:0000256" key="1">
    <source>
        <dbReference type="RuleBase" id="RU004560"/>
    </source>
</evidence>
<evidence type="ECO:0000256" key="2">
    <source>
        <dbReference type="SAM" id="MobiDB-lite"/>
    </source>
</evidence>
<organism evidence="4 7">
    <name type="scientific">Pogona vitticeps</name>
    <name type="common">central bearded dragon</name>
    <dbReference type="NCBI Taxonomy" id="103695"/>
    <lineage>
        <taxon>Eukaryota</taxon>
        <taxon>Metazoa</taxon>
        <taxon>Chordata</taxon>
        <taxon>Craniata</taxon>
        <taxon>Vertebrata</taxon>
        <taxon>Euteleostomi</taxon>
        <taxon>Lepidosauria</taxon>
        <taxon>Squamata</taxon>
        <taxon>Bifurcata</taxon>
        <taxon>Unidentata</taxon>
        <taxon>Episquamata</taxon>
        <taxon>Toxicofera</taxon>
        <taxon>Iguania</taxon>
        <taxon>Acrodonta</taxon>
        <taxon>Agamidae</taxon>
        <taxon>Amphibolurinae</taxon>
        <taxon>Pogona</taxon>
    </lineage>
</organism>
<comment type="similarity">
    <text evidence="1">Belongs to the TRAFAC class TrmE-Era-EngA-EngB-Septin-like GTPase superfamily. Septin GTPase family.</text>
</comment>
<dbReference type="Gene3D" id="3.40.50.300">
    <property type="entry name" value="P-loop containing nucleotide triphosphate hydrolases"/>
    <property type="match status" value="1"/>
</dbReference>
<gene>
    <name evidence="5 6 7" type="primary">LOC110082574</name>
</gene>
<dbReference type="SUPFAM" id="SSF52540">
    <property type="entry name" value="P-loop containing nucleoside triphosphate hydrolases"/>
    <property type="match status" value="1"/>
</dbReference>
<protein>
    <recommendedName>
        <fullName evidence="3">Fibronectin type-III domain-containing protein</fullName>
    </recommendedName>
</protein>
<dbReference type="PANTHER" id="PTHR31594:SF16">
    <property type="entry name" value="SI:CH211-281L24.3"/>
    <property type="match status" value="1"/>
</dbReference>
<dbReference type="Pfam" id="PF00041">
    <property type="entry name" value="fn3"/>
    <property type="match status" value="1"/>
</dbReference>
<dbReference type="PANTHER" id="PTHR31594">
    <property type="entry name" value="AIG1-TYPE G DOMAIN-CONTAINING PROTEIN"/>
    <property type="match status" value="1"/>
</dbReference>
<dbReference type="InterPro" id="IPR036116">
    <property type="entry name" value="FN3_sf"/>
</dbReference>
<dbReference type="InterPro" id="IPR027417">
    <property type="entry name" value="P-loop_NTPase"/>
</dbReference>
<sequence>MARSSHPMESLALGRQLQLGMLYDGCKEAPIPGALLWDEQTLRENIRMMPNPGSKTHVLDSDTLEDKLSALKVPESLKASLLCKLVEAKGSARFLEDSRSSGHQARVTLQYSMTTLVKHLNVANLPCPGACHPQTATHVVTGAQYGAQVFFVFDQEVPPSEDLGEIRRDLQALVKRIPRCLSEEGEGMAKRVEEDQARIEKITCRIHGDVVLEDHPVTFQEALDIYSTLPRLLPEKAVPVRIWLHPLSQLGSKAECPFREISSERVSEIQDMLQQLLEKDLQCNDLARNPAAVAFPGIKRKLQRFQGLIHQFRANLQKRLARTIPLIRRGEEEEEALADILTNQRQALFSSEPLGAFLENREKEMMLVNSYLDVLKGVEVVATKKELDRVLANPLLKRVIAFVFCSLQDEEPYISELENSLALKKSPRHGPPASANKVPDSKLWFEDRGVIRRARGMAKAFLGLAPLASEDTKLVVSALPDQDHPGVSIYLYEEGELVSTSLEPPSKPFPPGMGEISHDAVQLIFKPAPFGEGGISGYRIESRIVGQGSWMAVNTSNKQETFTVTGLRPQTTYQFRYAALGRLGPSESSDVSDPVATLPLGSPGEPENPEGVHHAIPPTCQEVSLAGPDSSGQPSGPGKAEEENRKPSQEGDRAAEQDGKPVRSKGAVRASCKRPAVAPERDVSQPGDQRAVDNLVKQSTLLQEEESLSIYHLPLQKSVSSSSTFIKYRLGHNDPRIKHKVIMMMGATGSGKTTLINGMANYILGVQWEDPFRFKLIHEETRRGQDQSQTSEVTAYEINYRRGFQISYHLTIIDTPGFGDTRGIENDKLITEKVREFFSTPGGIDHIDGVCFVVQASLARLTHTQKYIFDSVLSIFGKDIKTNVQLLVTFADGQTPPVLQAVLASEVPCAKDDSGCPVHFKFNNSALFASNSAAHENSPDFSAMFWKMGISSMKSYFESLLGLEAKSLRLTREVLRERKRLEIAIEGLQPQIRLGLLKLEEIRKTKQALEHHEGEMNANKDFQVEIEKPVTRKLEVTDGFLTNCQKCSFTCHYPCFIPNDKDKHKCAAMDIHQYCTVCPGKCFWNVHFNQKYRWEYTTVKEKQTYAQIKEKYEKACGEVMTTAKIFEQLSEEYEGVKVQVLELIEESSRSIERLQEIALRPSPMATPEHIDLLIESEKQEAKAGFQERIKSLETVKEMAVIVNKIGRGEPLLPLEEKVAKKYKTKPPRYQRIFNFVTEWLSRRIGDPTFDGM</sequence>
<dbReference type="PROSITE" id="PS50853">
    <property type="entry name" value="FN3"/>
    <property type="match status" value="1"/>
</dbReference>
<dbReference type="InterPro" id="IPR040581">
    <property type="entry name" value="Thioredoxin_11"/>
</dbReference>
<dbReference type="OrthoDB" id="8954335at2759"/>
<keyword evidence="4" id="KW-1185">Reference proteome</keyword>
<reference evidence="5 6" key="1">
    <citation type="submission" date="2025-05" db="UniProtKB">
        <authorList>
            <consortium name="RefSeq"/>
        </authorList>
    </citation>
    <scope>IDENTIFICATION</scope>
</reference>
<feature type="domain" description="Fibronectin type-III" evidence="3">
    <location>
        <begin position="507"/>
        <end position="600"/>
    </location>
</feature>
<dbReference type="GeneID" id="110082574"/>
<evidence type="ECO:0000313" key="6">
    <source>
        <dbReference type="RefSeq" id="XP_072858761.1"/>
    </source>
</evidence>
<dbReference type="Proteomes" id="UP001652642">
    <property type="component" value="Chromosome 6"/>
</dbReference>
<feature type="region of interest" description="Disordered" evidence="2">
    <location>
        <begin position="584"/>
        <end position="690"/>
    </location>
</feature>
<keyword evidence="1" id="KW-0342">GTP-binding</keyword>
<feature type="compositionally biased region" description="Low complexity" evidence="2">
    <location>
        <begin position="627"/>
        <end position="638"/>
    </location>
</feature>
<dbReference type="RefSeq" id="XP_072858763.1">
    <property type="nucleotide sequence ID" value="XM_073002662.1"/>
</dbReference>
<dbReference type="CDD" id="cd00063">
    <property type="entry name" value="FN3"/>
    <property type="match status" value="1"/>
</dbReference>
<dbReference type="Pfam" id="PF18078">
    <property type="entry name" value="Thioredoxin_11"/>
    <property type="match status" value="1"/>
</dbReference>
<dbReference type="RefSeq" id="XP_072858761.1">
    <property type="nucleotide sequence ID" value="XM_073002660.1"/>
</dbReference>
<dbReference type="InterPro" id="IPR030379">
    <property type="entry name" value="G_SEPTIN_dom"/>
</dbReference>
<evidence type="ECO:0000259" key="3">
    <source>
        <dbReference type="PROSITE" id="PS50853"/>
    </source>
</evidence>
<dbReference type="InterPro" id="IPR013783">
    <property type="entry name" value="Ig-like_fold"/>
</dbReference>
<dbReference type="InterPro" id="IPR003961">
    <property type="entry name" value="FN3_dom"/>
</dbReference>
<evidence type="ECO:0000313" key="5">
    <source>
        <dbReference type="RefSeq" id="XP_020655874.2"/>
    </source>
</evidence>
<dbReference type="Pfam" id="PF00735">
    <property type="entry name" value="Septin"/>
    <property type="match status" value="1"/>
</dbReference>
<feature type="compositionally biased region" description="Basic and acidic residues" evidence="2">
    <location>
        <begin position="639"/>
        <end position="661"/>
    </location>
</feature>
<dbReference type="InterPro" id="IPR052090">
    <property type="entry name" value="Cytolytic_pore-forming_toxin"/>
</dbReference>
<dbReference type="SUPFAM" id="SSF49265">
    <property type="entry name" value="Fibronectin type III"/>
    <property type="match status" value="1"/>
</dbReference>
<dbReference type="Gene3D" id="2.60.40.10">
    <property type="entry name" value="Immunoglobulins"/>
    <property type="match status" value="1"/>
</dbReference>
<evidence type="ECO:0000313" key="7">
    <source>
        <dbReference type="RefSeq" id="XP_072858763.1"/>
    </source>
</evidence>
<accession>A0ABM5GM70</accession>
<dbReference type="SMART" id="SM00060">
    <property type="entry name" value="FN3"/>
    <property type="match status" value="1"/>
</dbReference>
<dbReference type="Pfam" id="PF21109">
    <property type="entry name" value="Stonustoxin_helical"/>
    <property type="match status" value="1"/>
</dbReference>
<evidence type="ECO:0000313" key="4">
    <source>
        <dbReference type="Proteomes" id="UP001652642"/>
    </source>
</evidence>
<name>A0ABM5GM70_9SAUR</name>